<dbReference type="GO" id="GO:0030288">
    <property type="term" value="C:outer membrane-bounded periplasmic space"/>
    <property type="evidence" value="ECO:0007669"/>
    <property type="project" value="InterPro"/>
</dbReference>
<dbReference type="Gene3D" id="2.60.40.10">
    <property type="entry name" value="Immunoglobulins"/>
    <property type="match status" value="2"/>
</dbReference>
<sequence>MKLYSPKISFCIMLLAASFFSYAGGLTLGATRLIYPAGNREATVPLSNGSENTPYLIQSWVSDLEQKTEDIPFITTPPVFKLLQNKSTVVRVVNLPDAANALPQDRESVFLLNVRAIPAVEKQVNPTRMTVSTQNIIKLIYRPQGLTARAAGSVWDKQQISGGQYYITVANPTPYVVTLTRLKINDESIDKPGLVMPYSEKKIETKIKTPRSVTFSIIDDYGGLSPAKSINI</sequence>
<feature type="signal peptide" evidence="6">
    <location>
        <begin position="1"/>
        <end position="23"/>
    </location>
</feature>
<dbReference type="InterPro" id="IPR013783">
    <property type="entry name" value="Ig-like_fold"/>
</dbReference>
<evidence type="ECO:0000259" key="8">
    <source>
        <dbReference type="Pfam" id="PF02753"/>
    </source>
</evidence>
<dbReference type="AlphaFoldDB" id="A0A3N6SG37"/>
<dbReference type="Pfam" id="PF02753">
    <property type="entry name" value="PapD_C"/>
    <property type="match status" value="1"/>
</dbReference>
<organism evidence="9 10">
    <name type="scientific">Erwinia psidii</name>
    <dbReference type="NCBI Taxonomy" id="69224"/>
    <lineage>
        <taxon>Bacteria</taxon>
        <taxon>Pseudomonadati</taxon>
        <taxon>Pseudomonadota</taxon>
        <taxon>Gammaproteobacteria</taxon>
        <taxon>Enterobacterales</taxon>
        <taxon>Erwiniaceae</taxon>
        <taxon>Erwinia</taxon>
    </lineage>
</organism>
<feature type="chain" id="PRO_5018034489" evidence="6">
    <location>
        <begin position="24"/>
        <end position="232"/>
    </location>
</feature>
<dbReference type="Pfam" id="PF00345">
    <property type="entry name" value="PapD_N"/>
    <property type="match status" value="1"/>
</dbReference>
<dbReference type="EMBL" id="RHHM01000010">
    <property type="protein sequence ID" value="RQM37661.1"/>
    <property type="molecule type" value="Genomic_DNA"/>
</dbReference>
<evidence type="ECO:0000256" key="5">
    <source>
        <dbReference type="ARBA" id="ARBA00023186"/>
    </source>
</evidence>
<keyword evidence="10" id="KW-1185">Reference proteome</keyword>
<dbReference type="InterPro" id="IPR050643">
    <property type="entry name" value="Periplasmic_pilus_chap"/>
</dbReference>
<evidence type="ECO:0000313" key="9">
    <source>
        <dbReference type="EMBL" id="RQM37661.1"/>
    </source>
</evidence>
<accession>A0A3N6SG37</accession>
<evidence type="ECO:0000313" key="10">
    <source>
        <dbReference type="Proteomes" id="UP000279457"/>
    </source>
</evidence>
<proteinExistence type="inferred from homology"/>
<dbReference type="PANTHER" id="PTHR30251">
    <property type="entry name" value="PILUS ASSEMBLY CHAPERONE"/>
    <property type="match status" value="1"/>
</dbReference>
<keyword evidence="5" id="KW-0143">Chaperone</keyword>
<dbReference type="GO" id="GO:0071555">
    <property type="term" value="P:cell wall organization"/>
    <property type="evidence" value="ECO:0007669"/>
    <property type="project" value="InterPro"/>
</dbReference>
<dbReference type="InterPro" id="IPR008962">
    <property type="entry name" value="PapD-like_sf"/>
</dbReference>
<gene>
    <name evidence="9" type="ORF">EB241_14135</name>
</gene>
<feature type="domain" description="Pili assembly chaperone N-terminal" evidence="7">
    <location>
        <begin position="25"/>
        <end position="146"/>
    </location>
</feature>
<protein>
    <submittedName>
        <fullName evidence="9">Molecular chaperone</fullName>
    </submittedName>
</protein>
<comment type="similarity">
    <text evidence="2">Belongs to the periplasmic pilus chaperone family.</text>
</comment>
<comment type="caution">
    <text evidence="9">The sequence shown here is derived from an EMBL/GenBank/DDBJ whole genome shotgun (WGS) entry which is preliminary data.</text>
</comment>
<evidence type="ECO:0000256" key="4">
    <source>
        <dbReference type="ARBA" id="ARBA00022764"/>
    </source>
</evidence>
<evidence type="ECO:0000256" key="1">
    <source>
        <dbReference type="ARBA" id="ARBA00004418"/>
    </source>
</evidence>
<dbReference type="InterPro" id="IPR016148">
    <property type="entry name" value="Pili_assmbl_chaperone_C"/>
</dbReference>
<name>A0A3N6SG37_9GAMM</name>
<dbReference type="SUPFAM" id="SSF49354">
    <property type="entry name" value="PapD-like"/>
    <property type="match status" value="1"/>
</dbReference>
<feature type="domain" description="Pili assembly chaperone C-terminal" evidence="8">
    <location>
        <begin position="169"/>
        <end position="225"/>
    </location>
</feature>
<dbReference type="OrthoDB" id="9131059at2"/>
<reference evidence="9 10" key="1">
    <citation type="submission" date="2018-10" db="EMBL/GenBank/DDBJ databases">
        <title>Draft genome sequence for the type isolate of Erwinia psidii, agent causal of bacterial blight in guava (Psidium guajava) and wilt and die-back of Eucalyptus spp.</title>
        <authorList>
            <person name="Hermenegildo P.S."/>
            <person name="Santos S.A."/>
            <person name="Guimaraes L.M.S."/>
            <person name="Vidigal P.M.P."/>
            <person name="Pereira I.C."/>
            <person name="Badel J.L."/>
            <person name="Alfenas-Zerbini P."/>
            <person name="Ferreira M.A.S.V."/>
            <person name="Alfenas A.C."/>
        </authorList>
    </citation>
    <scope>NUCLEOTIDE SEQUENCE [LARGE SCALE GENOMIC DNA]</scope>
    <source>
        <strain evidence="9 10">IBSBF 435</strain>
    </source>
</reference>
<dbReference type="PANTHER" id="PTHR30251:SF0">
    <property type="entry name" value="FIMBRIAL CHAPERONE PROTEIN ELFD-RELATED"/>
    <property type="match status" value="1"/>
</dbReference>
<comment type="subcellular location">
    <subcellularLocation>
        <location evidence="1">Periplasm</location>
    </subcellularLocation>
</comment>
<dbReference type="InterPro" id="IPR036316">
    <property type="entry name" value="Pili_assmbl_chap_C_dom_sf"/>
</dbReference>
<dbReference type="PRINTS" id="PR00969">
    <property type="entry name" value="CHAPERONPILI"/>
</dbReference>
<dbReference type="Proteomes" id="UP000279457">
    <property type="component" value="Unassembled WGS sequence"/>
</dbReference>
<evidence type="ECO:0000256" key="2">
    <source>
        <dbReference type="ARBA" id="ARBA00007399"/>
    </source>
</evidence>
<dbReference type="InterPro" id="IPR001829">
    <property type="entry name" value="Pili_assmbl_chaperone_bac"/>
</dbReference>
<dbReference type="InterPro" id="IPR016147">
    <property type="entry name" value="Pili_assmbl_chaperone_N"/>
</dbReference>
<evidence type="ECO:0000256" key="6">
    <source>
        <dbReference type="SAM" id="SignalP"/>
    </source>
</evidence>
<evidence type="ECO:0000259" key="7">
    <source>
        <dbReference type="Pfam" id="PF00345"/>
    </source>
</evidence>
<dbReference type="RefSeq" id="WP_124233714.1">
    <property type="nucleotide sequence ID" value="NZ_RHHM01000010.1"/>
</dbReference>
<dbReference type="SUPFAM" id="SSF49584">
    <property type="entry name" value="Periplasmic chaperone C-domain"/>
    <property type="match status" value="1"/>
</dbReference>
<evidence type="ECO:0000256" key="3">
    <source>
        <dbReference type="ARBA" id="ARBA00022729"/>
    </source>
</evidence>
<keyword evidence="4" id="KW-0574">Periplasm</keyword>
<keyword evidence="3 6" id="KW-0732">Signal</keyword>